<feature type="compositionally biased region" description="Polar residues" evidence="1">
    <location>
        <begin position="98"/>
        <end position="108"/>
    </location>
</feature>
<proteinExistence type="predicted"/>
<organism evidence="2 3">
    <name type="scientific">Owenia fusiformis</name>
    <name type="common">Polychaete worm</name>
    <dbReference type="NCBI Taxonomy" id="6347"/>
    <lineage>
        <taxon>Eukaryota</taxon>
        <taxon>Metazoa</taxon>
        <taxon>Spiralia</taxon>
        <taxon>Lophotrochozoa</taxon>
        <taxon>Annelida</taxon>
        <taxon>Polychaeta</taxon>
        <taxon>Sedentaria</taxon>
        <taxon>Canalipalpata</taxon>
        <taxon>Sabellida</taxon>
        <taxon>Oweniida</taxon>
        <taxon>Oweniidae</taxon>
        <taxon>Owenia</taxon>
    </lineage>
</organism>
<evidence type="ECO:0000313" key="3">
    <source>
        <dbReference type="Proteomes" id="UP000749559"/>
    </source>
</evidence>
<gene>
    <name evidence="2" type="ORF">OFUS_LOCUS4248</name>
</gene>
<comment type="caution">
    <text evidence="2">The sequence shown here is derived from an EMBL/GenBank/DDBJ whole genome shotgun (WGS) entry which is preliminary data.</text>
</comment>
<feature type="compositionally biased region" description="Basic and acidic residues" evidence="1">
    <location>
        <begin position="136"/>
        <end position="149"/>
    </location>
</feature>
<evidence type="ECO:0000256" key="1">
    <source>
        <dbReference type="SAM" id="MobiDB-lite"/>
    </source>
</evidence>
<feature type="region of interest" description="Disordered" evidence="1">
    <location>
        <begin position="89"/>
        <end position="108"/>
    </location>
</feature>
<dbReference type="EMBL" id="CAIIXF020000002">
    <property type="protein sequence ID" value="CAH1777175.1"/>
    <property type="molecule type" value="Genomic_DNA"/>
</dbReference>
<dbReference type="Proteomes" id="UP000749559">
    <property type="component" value="Unassembled WGS sequence"/>
</dbReference>
<sequence length="161" mass="17848">MDECAEPSGSSSYPSLDETHANYKHQLCVSTRKFARLLDIKNADAHNGTIQPPDQCSKRCTSRLPISVVNNKNTNTMIREVAYQTEKRGLESEETFRGSRTNMANLGSSSTANTIKQTTELLDTILEATRDDMARQKEIAQSEQADKDSGISITTFDPDDV</sequence>
<protein>
    <submittedName>
        <fullName evidence="2">Uncharacterized protein</fullName>
    </submittedName>
</protein>
<name>A0A8J1TGS3_OWEFU</name>
<dbReference type="AlphaFoldDB" id="A0A8J1TGS3"/>
<feature type="region of interest" description="Disordered" evidence="1">
    <location>
        <begin position="136"/>
        <end position="161"/>
    </location>
</feature>
<accession>A0A8J1TGS3</accession>
<evidence type="ECO:0000313" key="2">
    <source>
        <dbReference type="EMBL" id="CAH1777175.1"/>
    </source>
</evidence>
<reference evidence="2" key="1">
    <citation type="submission" date="2022-03" db="EMBL/GenBank/DDBJ databases">
        <authorList>
            <person name="Martin C."/>
        </authorList>
    </citation>
    <scope>NUCLEOTIDE SEQUENCE</scope>
</reference>
<keyword evidence="3" id="KW-1185">Reference proteome</keyword>